<dbReference type="InterPro" id="IPR027806">
    <property type="entry name" value="HARBI1_dom"/>
</dbReference>
<accession>A0A167Q4B2</accession>
<dbReference type="GeneID" id="29001828"/>
<protein>
    <recommendedName>
        <fullName evidence="3">DDE Tnp4 domain-containing protein</fullName>
    </recommendedName>
</protein>
<feature type="domain" description="DDE Tnp4" evidence="3">
    <location>
        <begin position="182"/>
        <end position="318"/>
    </location>
</feature>
<proteinExistence type="predicted"/>
<dbReference type="InParanoid" id="A0A167Q4B2"/>
<name>A0A167Q4B2_PHYB8</name>
<evidence type="ECO:0000259" key="3">
    <source>
        <dbReference type="Pfam" id="PF13359"/>
    </source>
</evidence>
<gene>
    <name evidence="4" type="ORF">PHYBLDRAFT_62187</name>
</gene>
<evidence type="ECO:0000256" key="2">
    <source>
        <dbReference type="ARBA" id="ARBA00022723"/>
    </source>
</evidence>
<dbReference type="GO" id="GO:0046872">
    <property type="term" value="F:metal ion binding"/>
    <property type="evidence" value="ECO:0007669"/>
    <property type="project" value="UniProtKB-KW"/>
</dbReference>
<dbReference type="RefSeq" id="XP_018297089.1">
    <property type="nucleotide sequence ID" value="XM_018440922.1"/>
</dbReference>
<dbReference type="VEuPathDB" id="FungiDB:PHYBLDRAFT_62187"/>
<organism evidence="4 5">
    <name type="scientific">Phycomyces blakesleeanus (strain ATCC 8743b / DSM 1359 / FGSC 10004 / NBRC 33097 / NRRL 1555)</name>
    <dbReference type="NCBI Taxonomy" id="763407"/>
    <lineage>
        <taxon>Eukaryota</taxon>
        <taxon>Fungi</taxon>
        <taxon>Fungi incertae sedis</taxon>
        <taxon>Mucoromycota</taxon>
        <taxon>Mucoromycotina</taxon>
        <taxon>Mucoromycetes</taxon>
        <taxon>Mucorales</taxon>
        <taxon>Phycomycetaceae</taxon>
        <taxon>Phycomyces</taxon>
    </lineage>
</organism>
<evidence type="ECO:0000313" key="5">
    <source>
        <dbReference type="Proteomes" id="UP000077315"/>
    </source>
</evidence>
<comment type="cofactor">
    <cofactor evidence="1">
        <name>a divalent metal cation</name>
        <dbReference type="ChEBI" id="CHEBI:60240"/>
    </cofactor>
</comment>
<evidence type="ECO:0000256" key="1">
    <source>
        <dbReference type="ARBA" id="ARBA00001968"/>
    </source>
</evidence>
<dbReference type="AlphaFoldDB" id="A0A167Q4B2"/>
<dbReference type="OrthoDB" id="7533242at2759"/>
<dbReference type="Pfam" id="PF13359">
    <property type="entry name" value="DDE_Tnp_4"/>
    <property type="match status" value="1"/>
</dbReference>
<dbReference type="EMBL" id="KV440973">
    <property type="protein sequence ID" value="OAD79049.1"/>
    <property type="molecule type" value="Genomic_DNA"/>
</dbReference>
<sequence>MPFNSHINNIAKVLELSEQAFRDDILGETLDQADDQTEALELLHIQEAKCVVISLCQQDHLGIHTVPTEECKCLFRLTYTEIQSIYVLFKMRDKVCIEKGCSTLLSVPVTEALAIQLHLLLLFGRNSTDISRISNHVMCLLHLKFGRVMIFDYCQFDPKNLGKFSNAIRALGPPVEHCVRFLDSTFKETARPTENQKTIYSGQGLNYQAVVTPNRITSSFYGLVAGRHHGMTVFYESSIEMHMRKALDFRSIGRPYYHLYADREYAFSEFVMRPFAETKEDSPEYIGNQDMSSARVVVEKEFAHVENLFAYVNYAQTQRILQGNVSSYYIVATLFKNLYVCYNRRNQTSMRFKASSPTPMEYIAGLLNH</sequence>
<keyword evidence="5" id="KW-1185">Reference proteome</keyword>
<keyword evidence="2" id="KW-0479">Metal-binding</keyword>
<evidence type="ECO:0000313" key="4">
    <source>
        <dbReference type="EMBL" id="OAD79049.1"/>
    </source>
</evidence>
<dbReference type="Proteomes" id="UP000077315">
    <property type="component" value="Unassembled WGS sequence"/>
</dbReference>
<reference evidence="5" key="1">
    <citation type="submission" date="2015-06" db="EMBL/GenBank/DDBJ databases">
        <title>Expansion of signal transduction pathways in fungi by whole-genome duplication.</title>
        <authorList>
            <consortium name="DOE Joint Genome Institute"/>
            <person name="Corrochano L.M."/>
            <person name="Kuo A."/>
            <person name="Marcet-Houben M."/>
            <person name="Polaino S."/>
            <person name="Salamov A."/>
            <person name="Villalobos J.M."/>
            <person name="Alvarez M.I."/>
            <person name="Avalos J."/>
            <person name="Benito E.P."/>
            <person name="Benoit I."/>
            <person name="Burger G."/>
            <person name="Camino L.P."/>
            <person name="Canovas D."/>
            <person name="Cerda-Olmedo E."/>
            <person name="Cheng J.-F."/>
            <person name="Dominguez A."/>
            <person name="Elias M."/>
            <person name="Eslava A.P."/>
            <person name="Glaser F."/>
            <person name="Grimwood J."/>
            <person name="Gutierrez G."/>
            <person name="Heitman J."/>
            <person name="Henrissat B."/>
            <person name="Iturriaga E.A."/>
            <person name="Lang B.F."/>
            <person name="Lavin J.L."/>
            <person name="Lee S."/>
            <person name="Li W."/>
            <person name="Lindquist E."/>
            <person name="Lopez-Garcia S."/>
            <person name="Luque E.M."/>
            <person name="Marcos A.T."/>
            <person name="Martin J."/>
            <person name="McCluskey K."/>
            <person name="Medina H.R."/>
            <person name="Miralles-Duran A."/>
            <person name="Miyazaki A."/>
            <person name="Munoz-Torres E."/>
            <person name="Oguiza J.A."/>
            <person name="Ohm R."/>
            <person name="Olmedo M."/>
            <person name="Orejas M."/>
            <person name="Ortiz-Castellanos L."/>
            <person name="Pisabarro A.G."/>
            <person name="Rodriguez-Romero J."/>
            <person name="Ruiz-Herrera J."/>
            <person name="Ruiz-Vazquez R."/>
            <person name="Sanz C."/>
            <person name="Schackwitz W."/>
            <person name="Schmutz J."/>
            <person name="Shahriari M."/>
            <person name="Shelest E."/>
            <person name="Silva-Franco F."/>
            <person name="Soanes D."/>
            <person name="Syed K."/>
            <person name="Tagua V.G."/>
            <person name="Talbot N.J."/>
            <person name="Thon M."/>
            <person name="De vries R.P."/>
            <person name="Wiebenga A."/>
            <person name="Yadav J.S."/>
            <person name="Braun E.L."/>
            <person name="Baker S."/>
            <person name="Garre V."/>
            <person name="Horwitz B."/>
            <person name="Torres-Martinez S."/>
            <person name="Idnurm A."/>
            <person name="Herrera-Estrella A."/>
            <person name="Gabaldon T."/>
            <person name="Grigoriev I.V."/>
        </authorList>
    </citation>
    <scope>NUCLEOTIDE SEQUENCE [LARGE SCALE GENOMIC DNA]</scope>
    <source>
        <strain evidence="5">NRRL 1555(-)</strain>
    </source>
</reference>